<proteinExistence type="predicted"/>
<protein>
    <submittedName>
        <fullName evidence="1">Uncharacterized protein</fullName>
    </submittedName>
</protein>
<dbReference type="EMBL" id="DWXG01000036">
    <property type="protein sequence ID" value="HJB97806.1"/>
    <property type="molecule type" value="Genomic_DNA"/>
</dbReference>
<gene>
    <name evidence="1" type="ORF">H9710_04415</name>
</gene>
<organism evidence="1 2">
    <name type="scientific">Candidatus Acutalibacter pullicola</name>
    <dbReference type="NCBI Taxonomy" id="2838417"/>
    <lineage>
        <taxon>Bacteria</taxon>
        <taxon>Bacillati</taxon>
        <taxon>Bacillota</taxon>
        <taxon>Clostridia</taxon>
        <taxon>Eubacteriales</taxon>
        <taxon>Acutalibacteraceae</taxon>
        <taxon>Acutalibacter</taxon>
    </lineage>
</organism>
<reference evidence="1" key="2">
    <citation type="submission" date="2021-04" db="EMBL/GenBank/DDBJ databases">
        <authorList>
            <person name="Gilroy R."/>
        </authorList>
    </citation>
    <scope>NUCLEOTIDE SEQUENCE</scope>
    <source>
        <strain evidence="1">CHK185-1770</strain>
    </source>
</reference>
<comment type="caution">
    <text evidence="1">The sequence shown here is derived from an EMBL/GenBank/DDBJ whole genome shotgun (WGS) entry which is preliminary data.</text>
</comment>
<dbReference type="AlphaFoldDB" id="A0A9D2MVE4"/>
<evidence type="ECO:0000313" key="1">
    <source>
        <dbReference type="EMBL" id="HJB97806.1"/>
    </source>
</evidence>
<accession>A0A9D2MVE4</accession>
<dbReference type="Proteomes" id="UP000826793">
    <property type="component" value="Unassembled WGS sequence"/>
</dbReference>
<evidence type="ECO:0000313" key="2">
    <source>
        <dbReference type="Proteomes" id="UP000826793"/>
    </source>
</evidence>
<name>A0A9D2MVE4_9FIRM</name>
<reference evidence="1" key="1">
    <citation type="journal article" date="2021" name="PeerJ">
        <title>Extensive microbial diversity within the chicken gut microbiome revealed by metagenomics and culture.</title>
        <authorList>
            <person name="Gilroy R."/>
            <person name="Ravi A."/>
            <person name="Getino M."/>
            <person name="Pursley I."/>
            <person name="Horton D.L."/>
            <person name="Alikhan N.F."/>
            <person name="Baker D."/>
            <person name="Gharbi K."/>
            <person name="Hall N."/>
            <person name="Watson M."/>
            <person name="Adriaenssens E.M."/>
            <person name="Foster-Nyarko E."/>
            <person name="Jarju S."/>
            <person name="Secka A."/>
            <person name="Antonio M."/>
            <person name="Oren A."/>
            <person name="Chaudhuri R.R."/>
            <person name="La Ragione R."/>
            <person name="Hildebrand F."/>
            <person name="Pallen M.J."/>
        </authorList>
    </citation>
    <scope>NUCLEOTIDE SEQUENCE</scope>
    <source>
        <strain evidence="1">CHK185-1770</strain>
    </source>
</reference>
<sequence>MVCKLPKFPIPPYSLHDGRICCMEQENENLRLWLESGFVETIPPYRQVSGSVQFTEVDWGASYVYLLRYGNSRCGNVGEFHGEKLLLQTFLSLFGKEGLDVYDEAFGWNQVKLCGMLLSDPEVQECILEIRYAGEMLFDTEEQQPDTLGNPK</sequence>